<dbReference type="GO" id="GO:0016791">
    <property type="term" value="F:phosphatase activity"/>
    <property type="evidence" value="ECO:0007669"/>
    <property type="project" value="TreeGrafter"/>
</dbReference>
<dbReference type="SFLD" id="SFLDG01129">
    <property type="entry name" value="C1.5:_HAD__Beta-PGM__Phosphata"/>
    <property type="match status" value="1"/>
</dbReference>
<dbReference type="EMBL" id="MN739618">
    <property type="protein sequence ID" value="QHT16246.1"/>
    <property type="molecule type" value="Genomic_DNA"/>
</dbReference>
<organism evidence="6">
    <name type="scientific">viral metagenome</name>
    <dbReference type="NCBI Taxonomy" id="1070528"/>
    <lineage>
        <taxon>unclassified sequences</taxon>
        <taxon>metagenomes</taxon>
        <taxon>organismal metagenomes</taxon>
    </lineage>
</organism>
<dbReference type="InterPro" id="IPR006439">
    <property type="entry name" value="HAD-SF_hydro_IA"/>
</dbReference>
<dbReference type="SUPFAM" id="SSF56784">
    <property type="entry name" value="HAD-like"/>
    <property type="match status" value="1"/>
</dbReference>
<dbReference type="Gene3D" id="1.10.150.520">
    <property type="match status" value="1"/>
</dbReference>
<dbReference type="Pfam" id="PF00702">
    <property type="entry name" value="Hydrolase"/>
    <property type="match status" value="1"/>
</dbReference>
<dbReference type="InterPro" id="IPR036412">
    <property type="entry name" value="HAD-like_sf"/>
</dbReference>
<name>A0A6C0DH18_9ZZZZ</name>
<feature type="domain" description="Class II aldolase/adducin N-terminal" evidence="5">
    <location>
        <begin position="239"/>
        <end position="396"/>
    </location>
</feature>
<sequence>MFYKGIIFDLDNTLYDYDLCHRKALEEAFNFIVMNNINLNIDIIKREYTNISKNLKNELNLTASSHNKGIYFKHLLEKLKEDISFVSTINKIYWDVFYKNMACFDGVKEFIIWNKNLGKKIGILTDYETEYQIIKLENLDLLKYVDVVVTSEEVGIEKPSIKMFNAILQKMKLHPYEVIMIGDNYEKDVKGALNASILSYWFHETNLEFNCFKKLHSKFIAIYNELEILKVISKYCGERFDLVQAGGGNTSVKINELMFIKASGYNLTNIDESNGYVVMNNITLLEDIKNNSVKDVTEYNFIGSKRGSIESFMHSILKKYTIHLHPIQVNKILISNKAKEIIEEIYPKSLIIDYFTPGIKICNKIKEKYNNENVIFLLNHGLIITHDEIGEIFNLLNDVLDKFELYQKLDFTNYKNTNKISNIINTTFNTYNVSYLSEDILINNFFLERNQLFKEKITFPDALIYCGVEILLSLSDIDEYKNKYNEPPKIITFNNKIYINAHSITKCREIEEVLKSNLMILDNNFNKNYLPLNEICFLNKWDAEKYRKLL</sequence>
<dbReference type="NCBIfam" id="TIGR01549">
    <property type="entry name" value="HAD-SF-IA-v1"/>
    <property type="match status" value="1"/>
</dbReference>
<evidence type="ECO:0000256" key="3">
    <source>
        <dbReference type="ARBA" id="ARBA00022801"/>
    </source>
</evidence>
<dbReference type="Pfam" id="PF00596">
    <property type="entry name" value="Aldolase_II"/>
    <property type="match status" value="1"/>
</dbReference>
<evidence type="ECO:0000259" key="5">
    <source>
        <dbReference type="Pfam" id="PF00596"/>
    </source>
</evidence>
<dbReference type="SFLD" id="SFLDS00003">
    <property type="entry name" value="Haloacid_Dehalogenase"/>
    <property type="match status" value="1"/>
</dbReference>
<dbReference type="GO" id="GO:0044281">
    <property type="term" value="P:small molecule metabolic process"/>
    <property type="evidence" value="ECO:0007669"/>
    <property type="project" value="UniProtKB-ARBA"/>
</dbReference>
<dbReference type="AlphaFoldDB" id="A0A6C0DH18"/>
<dbReference type="PANTHER" id="PTHR46470">
    <property type="entry name" value="N-ACYLNEURAMINATE-9-PHOSPHATASE"/>
    <property type="match status" value="1"/>
</dbReference>
<evidence type="ECO:0000256" key="1">
    <source>
        <dbReference type="ARBA" id="ARBA00001946"/>
    </source>
</evidence>
<protein>
    <recommendedName>
        <fullName evidence="5">Class II aldolase/adducin N-terminal domain-containing protein</fullName>
    </recommendedName>
</protein>
<dbReference type="InterPro" id="IPR036409">
    <property type="entry name" value="Aldolase_II/adducin_N_sf"/>
</dbReference>
<dbReference type="SUPFAM" id="SSF53639">
    <property type="entry name" value="AraD/HMP-PK domain-like"/>
    <property type="match status" value="1"/>
</dbReference>
<accession>A0A6C0DH18</accession>
<proteinExistence type="predicted"/>
<evidence type="ECO:0000313" key="6">
    <source>
        <dbReference type="EMBL" id="QHT16246.1"/>
    </source>
</evidence>
<dbReference type="GO" id="GO:0046872">
    <property type="term" value="F:metal ion binding"/>
    <property type="evidence" value="ECO:0007669"/>
    <property type="project" value="UniProtKB-KW"/>
</dbReference>
<evidence type="ECO:0000256" key="2">
    <source>
        <dbReference type="ARBA" id="ARBA00022723"/>
    </source>
</evidence>
<dbReference type="PANTHER" id="PTHR46470:SF2">
    <property type="entry name" value="GLYCERALDEHYDE 3-PHOSPHATE PHOSPHATASE"/>
    <property type="match status" value="1"/>
</dbReference>
<keyword evidence="4" id="KW-0460">Magnesium</keyword>
<dbReference type="InterPro" id="IPR023214">
    <property type="entry name" value="HAD_sf"/>
</dbReference>
<dbReference type="Gene3D" id="3.40.50.1000">
    <property type="entry name" value="HAD superfamily/HAD-like"/>
    <property type="match status" value="1"/>
</dbReference>
<keyword evidence="2" id="KW-0479">Metal-binding</keyword>
<reference evidence="6" key="1">
    <citation type="journal article" date="2020" name="Nature">
        <title>Giant virus diversity and host interactions through global metagenomics.</title>
        <authorList>
            <person name="Schulz F."/>
            <person name="Roux S."/>
            <person name="Paez-Espino D."/>
            <person name="Jungbluth S."/>
            <person name="Walsh D.A."/>
            <person name="Denef V.J."/>
            <person name="McMahon K.D."/>
            <person name="Konstantinidis K.T."/>
            <person name="Eloe-Fadrosh E.A."/>
            <person name="Kyrpides N.C."/>
            <person name="Woyke T."/>
        </authorList>
    </citation>
    <scope>NUCLEOTIDE SEQUENCE</scope>
    <source>
        <strain evidence="6">GVMAG-M-3300023174-182</strain>
    </source>
</reference>
<dbReference type="InterPro" id="IPR051400">
    <property type="entry name" value="HAD-like_hydrolase"/>
</dbReference>
<keyword evidence="3" id="KW-0378">Hydrolase</keyword>
<dbReference type="Gene3D" id="3.40.225.10">
    <property type="entry name" value="Class II aldolase/adducin N-terminal domain"/>
    <property type="match status" value="1"/>
</dbReference>
<evidence type="ECO:0000256" key="4">
    <source>
        <dbReference type="ARBA" id="ARBA00022842"/>
    </source>
</evidence>
<comment type="cofactor">
    <cofactor evidence="1">
        <name>Mg(2+)</name>
        <dbReference type="ChEBI" id="CHEBI:18420"/>
    </cofactor>
</comment>
<dbReference type="InterPro" id="IPR001303">
    <property type="entry name" value="Aldolase_II/adducin_N"/>
</dbReference>